<dbReference type="CDD" id="cd19490">
    <property type="entry name" value="XRCC2"/>
    <property type="match status" value="1"/>
</dbReference>
<evidence type="ECO:0000313" key="3">
    <source>
        <dbReference type="Proteomes" id="UP000054558"/>
    </source>
</evidence>
<protein>
    <submittedName>
        <fullName evidence="2">DNA recombination and repair protein</fullName>
    </submittedName>
</protein>
<gene>
    <name evidence="2" type="ORF">KFL_005150110</name>
</gene>
<evidence type="ECO:0000313" key="2">
    <source>
        <dbReference type="EMBL" id="GAQ89378.1"/>
    </source>
</evidence>
<feature type="region of interest" description="Disordered" evidence="1">
    <location>
        <begin position="236"/>
        <end position="267"/>
    </location>
</feature>
<dbReference type="InterPro" id="IPR027417">
    <property type="entry name" value="P-loop_NTPase"/>
</dbReference>
<dbReference type="PANTHER" id="PTHR46644:SF2">
    <property type="entry name" value="DNA REPAIR PROTEIN XRCC2"/>
    <property type="match status" value="1"/>
</dbReference>
<dbReference type="GO" id="GO:0033063">
    <property type="term" value="C:Rad51B-Rad51C-Rad51D-XRCC2 complex"/>
    <property type="evidence" value="ECO:0007669"/>
    <property type="project" value="InterPro"/>
</dbReference>
<dbReference type="PANTHER" id="PTHR46644">
    <property type="entry name" value="DNA REPAIR PROTEIN XRCC2"/>
    <property type="match status" value="1"/>
</dbReference>
<dbReference type="InterPro" id="IPR030547">
    <property type="entry name" value="XRCC2"/>
</dbReference>
<dbReference type="AlphaFoldDB" id="A0A1Y1IMM9"/>
<dbReference type="EMBL" id="DF237464">
    <property type="protein sequence ID" value="GAQ89378.1"/>
    <property type="molecule type" value="Genomic_DNA"/>
</dbReference>
<reference evidence="2 3" key="1">
    <citation type="journal article" date="2014" name="Nat. Commun.">
        <title>Klebsormidium flaccidum genome reveals primary factors for plant terrestrial adaptation.</title>
        <authorList>
            <person name="Hori K."/>
            <person name="Maruyama F."/>
            <person name="Fujisawa T."/>
            <person name="Togashi T."/>
            <person name="Yamamoto N."/>
            <person name="Seo M."/>
            <person name="Sato S."/>
            <person name="Yamada T."/>
            <person name="Mori H."/>
            <person name="Tajima N."/>
            <person name="Moriyama T."/>
            <person name="Ikeuchi M."/>
            <person name="Watanabe M."/>
            <person name="Wada H."/>
            <person name="Kobayashi K."/>
            <person name="Saito M."/>
            <person name="Masuda T."/>
            <person name="Sasaki-Sekimoto Y."/>
            <person name="Mashiguchi K."/>
            <person name="Awai K."/>
            <person name="Shimojima M."/>
            <person name="Masuda S."/>
            <person name="Iwai M."/>
            <person name="Nobusawa T."/>
            <person name="Narise T."/>
            <person name="Kondo S."/>
            <person name="Saito H."/>
            <person name="Sato R."/>
            <person name="Murakawa M."/>
            <person name="Ihara Y."/>
            <person name="Oshima-Yamada Y."/>
            <person name="Ohtaka K."/>
            <person name="Satoh M."/>
            <person name="Sonobe K."/>
            <person name="Ishii M."/>
            <person name="Ohtani R."/>
            <person name="Kanamori-Sato M."/>
            <person name="Honoki R."/>
            <person name="Miyazaki D."/>
            <person name="Mochizuki H."/>
            <person name="Umetsu J."/>
            <person name="Higashi K."/>
            <person name="Shibata D."/>
            <person name="Kamiya Y."/>
            <person name="Sato N."/>
            <person name="Nakamura Y."/>
            <person name="Tabata S."/>
            <person name="Ida S."/>
            <person name="Kurokawa K."/>
            <person name="Ohta H."/>
        </authorList>
    </citation>
    <scope>NUCLEOTIDE SEQUENCE [LARGE SCALE GENOMIC DNA]</scope>
    <source>
        <strain evidence="2 3">NIES-2285</strain>
    </source>
</reference>
<dbReference type="SUPFAM" id="SSF52540">
    <property type="entry name" value="P-loop containing nucleoside triphosphate hydrolases"/>
    <property type="match status" value="1"/>
</dbReference>
<feature type="compositionally biased region" description="Polar residues" evidence="1">
    <location>
        <begin position="243"/>
        <end position="252"/>
    </location>
</feature>
<organism evidence="2 3">
    <name type="scientific">Klebsormidium nitens</name>
    <name type="common">Green alga</name>
    <name type="synonym">Ulothrix nitens</name>
    <dbReference type="NCBI Taxonomy" id="105231"/>
    <lineage>
        <taxon>Eukaryota</taxon>
        <taxon>Viridiplantae</taxon>
        <taxon>Streptophyta</taxon>
        <taxon>Klebsormidiophyceae</taxon>
        <taxon>Klebsormidiales</taxon>
        <taxon>Klebsormidiaceae</taxon>
        <taxon>Klebsormidium</taxon>
    </lineage>
</organism>
<dbReference type="GO" id="GO:0000724">
    <property type="term" value="P:double-strand break repair via homologous recombination"/>
    <property type="evidence" value="ECO:0007669"/>
    <property type="project" value="InterPro"/>
</dbReference>
<dbReference type="GO" id="GO:0005657">
    <property type="term" value="C:replication fork"/>
    <property type="evidence" value="ECO:0007669"/>
    <property type="project" value="InterPro"/>
</dbReference>
<name>A0A1Y1IMM9_KLENI</name>
<keyword evidence="3" id="KW-1185">Reference proteome</keyword>
<dbReference type="Proteomes" id="UP000054558">
    <property type="component" value="Unassembled WGS sequence"/>
</dbReference>
<sequence length="369" mass="40068">MDGSSEYPEEALLRFLQPDESMRDFLLRTFVEPLGTSVPFIDSAAIRPGNVVEIFGASGSGKTEILTQAVATCILPSEVDGVGYGGAGGAALFFDLDGRFDILRLVRILESRINEAQVAQGGGDADALSQVFTASLRRFRLLHCHNSFHLLAALKMLQPEIRQIVQNHGPDSLHLICIDSIGAFHWLDKGLHLWAGHRDALTQSGLSKAVVTELKHIMKRHRPLMLATKSAIGAPNRWRPYGSGSTTASGRSPQEGARGSHEDEDPELPQKAVLYHKEYMPAVWQDFVTHRLVLQGPASPDPGGPHQQALLGPPVFSAQWEKPPGSDIAKFVILDVNPRSLRAASEARLPVATTSPTLELQSADQVSSC</sequence>
<proteinExistence type="predicted"/>
<dbReference type="STRING" id="105231.A0A1Y1IMM9"/>
<accession>A0A1Y1IMM9</accession>
<dbReference type="OMA" id="THRIFFS"/>
<dbReference type="Gene3D" id="3.40.50.300">
    <property type="entry name" value="P-loop containing nucleotide triphosphate hydrolases"/>
    <property type="match status" value="1"/>
</dbReference>
<dbReference type="OrthoDB" id="420422at2759"/>
<evidence type="ECO:0000256" key="1">
    <source>
        <dbReference type="SAM" id="MobiDB-lite"/>
    </source>
</evidence>